<dbReference type="InterPro" id="IPR001608">
    <property type="entry name" value="Ala_racemase_N"/>
</dbReference>
<comment type="function">
    <text evidence="2">Pyridoxal 5'-phosphate (PLP)-binding protein, which is involved in PLP homeostasis.</text>
</comment>
<accession>A0ABU3IC69</accession>
<comment type="similarity">
    <text evidence="2 3">Belongs to the pyridoxal phosphate-binding protein YggS/PROSC family.</text>
</comment>
<keyword evidence="6" id="KW-1185">Reference proteome</keyword>
<dbReference type="RefSeq" id="WP_313274197.1">
    <property type="nucleotide sequence ID" value="NZ_JASXSX010000003.1"/>
</dbReference>
<evidence type="ECO:0000256" key="2">
    <source>
        <dbReference type="HAMAP-Rule" id="MF_02087"/>
    </source>
</evidence>
<evidence type="ECO:0000259" key="4">
    <source>
        <dbReference type="Pfam" id="PF01168"/>
    </source>
</evidence>
<dbReference type="Gene3D" id="3.20.20.10">
    <property type="entry name" value="Alanine racemase"/>
    <property type="match status" value="1"/>
</dbReference>
<dbReference type="SUPFAM" id="SSF51419">
    <property type="entry name" value="PLP-binding barrel"/>
    <property type="match status" value="1"/>
</dbReference>
<reference evidence="5 6" key="1">
    <citation type="submission" date="2023-06" db="EMBL/GenBank/DDBJ databases">
        <title>Draft genome sequence of Gleimia hominis type strain CCUG 57540T.</title>
        <authorList>
            <person name="Salva-Serra F."/>
            <person name="Cardew S."/>
            <person name="Jensie Markopoulos S."/>
            <person name="Ohlen M."/>
            <person name="Inganas E."/>
            <person name="Svensson-Stadler L."/>
            <person name="Moore E.R.B."/>
        </authorList>
    </citation>
    <scope>NUCLEOTIDE SEQUENCE [LARGE SCALE GENOMIC DNA]</scope>
    <source>
        <strain evidence="5 6">CCUG 57540</strain>
    </source>
</reference>
<evidence type="ECO:0000256" key="1">
    <source>
        <dbReference type="ARBA" id="ARBA00022898"/>
    </source>
</evidence>
<dbReference type="PANTHER" id="PTHR10146">
    <property type="entry name" value="PROLINE SYNTHETASE CO-TRANSCRIBED BACTERIAL HOMOLOG PROTEIN"/>
    <property type="match status" value="1"/>
</dbReference>
<dbReference type="EMBL" id="JASXSX010000003">
    <property type="protein sequence ID" value="MDT3767963.1"/>
    <property type="molecule type" value="Genomic_DNA"/>
</dbReference>
<dbReference type="HAMAP" id="MF_02087">
    <property type="entry name" value="PLP_homeostasis"/>
    <property type="match status" value="1"/>
</dbReference>
<dbReference type="InterPro" id="IPR029066">
    <property type="entry name" value="PLP-binding_barrel"/>
</dbReference>
<evidence type="ECO:0000313" key="6">
    <source>
        <dbReference type="Proteomes" id="UP001247542"/>
    </source>
</evidence>
<gene>
    <name evidence="5" type="ORF">QS713_07825</name>
</gene>
<dbReference type="Pfam" id="PF01168">
    <property type="entry name" value="Ala_racemase_N"/>
    <property type="match status" value="1"/>
</dbReference>
<protein>
    <recommendedName>
        <fullName evidence="2">Pyridoxal phosphate homeostasis protein</fullName>
        <shortName evidence="2">PLP homeostasis protein</shortName>
    </recommendedName>
</protein>
<keyword evidence="1 2" id="KW-0663">Pyridoxal phosphate</keyword>
<organism evidence="5 6">
    <name type="scientific">Gleimia hominis</name>
    <dbReference type="NCBI Taxonomy" id="595468"/>
    <lineage>
        <taxon>Bacteria</taxon>
        <taxon>Bacillati</taxon>
        <taxon>Actinomycetota</taxon>
        <taxon>Actinomycetes</taxon>
        <taxon>Actinomycetales</taxon>
        <taxon>Actinomycetaceae</taxon>
        <taxon>Gleimia</taxon>
    </lineage>
</organism>
<dbReference type="Proteomes" id="UP001247542">
    <property type="component" value="Unassembled WGS sequence"/>
</dbReference>
<evidence type="ECO:0000256" key="3">
    <source>
        <dbReference type="RuleBase" id="RU004514"/>
    </source>
</evidence>
<dbReference type="NCBIfam" id="TIGR00044">
    <property type="entry name" value="YggS family pyridoxal phosphate-dependent enzyme"/>
    <property type="match status" value="1"/>
</dbReference>
<name>A0ABU3IC69_9ACTO</name>
<dbReference type="PIRSF" id="PIRSF004848">
    <property type="entry name" value="YBL036c_PLPDEIII"/>
    <property type="match status" value="1"/>
</dbReference>
<dbReference type="InterPro" id="IPR011078">
    <property type="entry name" value="PyrdxlP_homeostasis"/>
</dbReference>
<feature type="domain" description="Alanine racemase N-terminal" evidence="4">
    <location>
        <begin position="29"/>
        <end position="234"/>
    </location>
</feature>
<feature type="modified residue" description="N6-(pyridoxal phosphate)lysine" evidence="2">
    <location>
        <position position="37"/>
    </location>
</feature>
<comment type="caution">
    <text evidence="5">The sequence shown here is derived from an EMBL/GenBank/DDBJ whole genome shotgun (WGS) entry which is preliminary data.</text>
</comment>
<dbReference type="CDD" id="cd00635">
    <property type="entry name" value="PLPDE_III_YBL036c_like"/>
    <property type="match status" value="1"/>
</dbReference>
<evidence type="ECO:0000313" key="5">
    <source>
        <dbReference type="EMBL" id="MDT3767963.1"/>
    </source>
</evidence>
<proteinExistence type="inferred from homology"/>
<dbReference type="PANTHER" id="PTHR10146:SF14">
    <property type="entry name" value="PYRIDOXAL PHOSPHATE HOMEOSTASIS PROTEIN"/>
    <property type="match status" value="1"/>
</dbReference>
<sequence length="238" mass="25841">MSESIDCRIDRILEQIHTSAQQAGRDQADVQLELAVKTRTVNEIAQAVHALNARGQRAILGQNRVQEAQVSTPGLRDLGIADFYPTLIGPLQKNKINHALRVVEEIETLDTLKLAQAVAKRVEPGRVLNVMMQVNTAREDTKSGVDPEHALELAGAISELPALHLVGFMTIGAHTDDETLVRRSFAQLRQIRDAAVQQGLADATELSMGMSGDFPLAIAEGATRVRIGSMAFGPRRVA</sequence>